<name>A0ABQ7H772_DUNSA</name>
<keyword evidence="1" id="KW-0472">Membrane</keyword>
<proteinExistence type="predicted"/>
<evidence type="ECO:0000313" key="3">
    <source>
        <dbReference type="Proteomes" id="UP000815325"/>
    </source>
</evidence>
<reference evidence="2" key="1">
    <citation type="submission" date="2017-08" db="EMBL/GenBank/DDBJ databases">
        <authorList>
            <person name="Polle J.E."/>
            <person name="Barry K."/>
            <person name="Cushman J."/>
            <person name="Schmutz J."/>
            <person name="Tran D."/>
            <person name="Hathwaick L.T."/>
            <person name="Yim W.C."/>
            <person name="Jenkins J."/>
            <person name="Mckie-Krisberg Z.M."/>
            <person name="Prochnik S."/>
            <person name="Lindquist E."/>
            <person name="Dockter R.B."/>
            <person name="Adam C."/>
            <person name="Molina H."/>
            <person name="Bunkerborg J."/>
            <person name="Jin E."/>
            <person name="Buchheim M."/>
            <person name="Magnuson J."/>
        </authorList>
    </citation>
    <scope>NUCLEOTIDE SEQUENCE</scope>
    <source>
        <strain evidence="2">CCAP 19/18</strain>
    </source>
</reference>
<evidence type="ECO:0000313" key="2">
    <source>
        <dbReference type="EMBL" id="KAF5842702.1"/>
    </source>
</evidence>
<keyword evidence="1" id="KW-0812">Transmembrane</keyword>
<evidence type="ECO:0000256" key="1">
    <source>
        <dbReference type="SAM" id="Phobius"/>
    </source>
</evidence>
<organism evidence="2 3">
    <name type="scientific">Dunaliella salina</name>
    <name type="common">Green alga</name>
    <name type="synonym">Protococcus salinus</name>
    <dbReference type="NCBI Taxonomy" id="3046"/>
    <lineage>
        <taxon>Eukaryota</taxon>
        <taxon>Viridiplantae</taxon>
        <taxon>Chlorophyta</taxon>
        <taxon>core chlorophytes</taxon>
        <taxon>Chlorophyceae</taxon>
        <taxon>CS clade</taxon>
        <taxon>Chlamydomonadales</taxon>
        <taxon>Dunaliellaceae</taxon>
        <taxon>Dunaliella</taxon>
    </lineage>
</organism>
<feature type="non-terminal residue" evidence="2">
    <location>
        <position position="76"/>
    </location>
</feature>
<protein>
    <submittedName>
        <fullName evidence="2">Uncharacterized protein</fullName>
    </submittedName>
</protein>
<sequence>MFAVDTAKLLGARAYHSSMTLPSFDTTRVILFQSVLGLAAAAAAGFGSGALRWQPIADSRAIGWVMAYALGRVVME</sequence>
<feature type="transmembrane region" description="Helical" evidence="1">
    <location>
        <begin position="29"/>
        <end position="51"/>
    </location>
</feature>
<keyword evidence="1" id="KW-1133">Transmembrane helix</keyword>
<gene>
    <name evidence="2" type="ORF">DUNSADRAFT_5778</name>
</gene>
<dbReference type="Proteomes" id="UP000815325">
    <property type="component" value="Unassembled WGS sequence"/>
</dbReference>
<keyword evidence="3" id="KW-1185">Reference proteome</keyword>
<accession>A0ABQ7H772</accession>
<dbReference type="EMBL" id="MU069457">
    <property type="protein sequence ID" value="KAF5842702.1"/>
    <property type="molecule type" value="Genomic_DNA"/>
</dbReference>
<comment type="caution">
    <text evidence="2">The sequence shown here is derived from an EMBL/GenBank/DDBJ whole genome shotgun (WGS) entry which is preliminary data.</text>
</comment>